<dbReference type="GO" id="GO:0003676">
    <property type="term" value="F:nucleic acid binding"/>
    <property type="evidence" value="ECO:0007669"/>
    <property type="project" value="InterPro"/>
</dbReference>
<evidence type="ECO:0000256" key="4">
    <source>
        <dbReference type="ARBA" id="ARBA00022759"/>
    </source>
</evidence>
<dbReference type="InterPro" id="IPR005162">
    <property type="entry name" value="Retrotrans_gag_dom"/>
</dbReference>
<feature type="compositionally biased region" description="Basic residues" evidence="7">
    <location>
        <begin position="139"/>
        <end position="167"/>
    </location>
</feature>
<dbReference type="InterPro" id="IPR002156">
    <property type="entry name" value="RNaseH_domain"/>
</dbReference>
<dbReference type="Pfam" id="PF03732">
    <property type="entry name" value="Retrotrans_gag"/>
    <property type="match status" value="1"/>
</dbReference>
<evidence type="ECO:0000313" key="9">
    <source>
        <dbReference type="EMBL" id="SPC86023.1"/>
    </source>
</evidence>
<name>A0A2N9FFR4_FAGSY</name>
<dbReference type="Gene3D" id="2.40.70.10">
    <property type="entry name" value="Acid Proteases"/>
    <property type="match status" value="1"/>
</dbReference>
<protein>
    <recommendedName>
        <fullName evidence="8">Integrase catalytic domain-containing protein</fullName>
    </recommendedName>
</protein>
<dbReference type="EMBL" id="OIVN01000818">
    <property type="protein sequence ID" value="SPC86023.1"/>
    <property type="molecule type" value="Genomic_DNA"/>
</dbReference>
<keyword evidence="6" id="KW-0511">Multifunctional enzyme</keyword>
<dbReference type="CDD" id="cd09279">
    <property type="entry name" value="RNase_HI_like"/>
    <property type="match status" value="1"/>
</dbReference>
<evidence type="ECO:0000256" key="2">
    <source>
        <dbReference type="ARBA" id="ARBA00022695"/>
    </source>
</evidence>
<gene>
    <name evidence="9" type="ORF">FSB_LOCUS13905</name>
</gene>
<evidence type="ECO:0000256" key="6">
    <source>
        <dbReference type="ARBA" id="ARBA00023268"/>
    </source>
</evidence>
<dbReference type="PANTHER" id="PTHR37984:SF5">
    <property type="entry name" value="PROTEIN NYNRIN-LIKE"/>
    <property type="match status" value="1"/>
</dbReference>
<organism evidence="9">
    <name type="scientific">Fagus sylvatica</name>
    <name type="common">Beechnut</name>
    <dbReference type="NCBI Taxonomy" id="28930"/>
    <lineage>
        <taxon>Eukaryota</taxon>
        <taxon>Viridiplantae</taxon>
        <taxon>Streptophyta</taxon>
        <taxon>Embryophyta</taxon>
        <taxon>Tracheophyta</taxon>
        <taxon>Spermatophyta</taxon>
        <taxon>Magnoliopsida</taxon>
        <taxon>eudicotyledons</taxon>
        <taxon>Gunneridae</taxon>
        <taxon>Pentapetalae</taxon>
        <taxon>rosids</taxon>
        <taxon>fabids</taxon>
        <taxon>Fagales</taxon>
        <taxon>Fagaceae</taxon>
        <taxon>Fagus</taxon>
    </lineage>
</organism>
<keyword evidence="1" id="KW-0808">Transferase</keyword>
<dbReference type="Gene3D" id="3.30.420.10">
    <property type="entry name" value="Ribonuclease H-like superfamily/Ribonuclease H"/>
    <property type="match status" value="2"/>
</dbReference>
<evidence type="ECO:0000256" key="3">
    <source>
        <dbReference type="ARBA" id="ARBA00022722"/>
    </source>
</evidence>
<dbReference type="CDD" id="cd00303">
    <property type="entry name" value="retropepsin_like"/>
    <property type="match status" value="1"/>
</dbReference>
<dbReference type="Pfam" id="PF00665">
    <property type="entry name" value="rve"/>
    <property type="match status" value="1"/>
</dbReference>
<feature type="region of interest" description="Disordered" evidence="7">
    <location>
        <begin position="345"/>
        <end position="366"/>
    </location>
</feature>
<accession>A0A2N9FFR4</accession>
<evidence type="ECO:0000256" key="5">
    <source>
        <dbReference type="ARBA" id="ARBA00023172"/>
    </source>
</evidence>
<dbReference type="GO" id="GO:0016779">
    <property type="term" value="F:nucleotidyltransferase activity"/>
    <property type="evidence" value="ECO:0007669"/>
    <property type="project" value="UniProtKB-KW"/>
</dbReference>
<dbReference type="PROSITE" id="PS50994">
    <property type="entry name" value="INTEGRASE"/>
    <property type="match status" value="1"/>
</dbReference>
<dbReference type="PANTHER" id="PTHR37984">
    <property type="entry name" value="PROTEIN CBG26694"/>
    <property type="match status" value="1"/>
</dbReference>
<dbReference type="GO" id="GO:0015074">
    <property type="term" value="P:DNA integration"/>
    <property type="evidence" value="ECO:0007669"/>
    <property type="project" value="InterPro"/>
</dbReference>
<dbReference type="SUPFAM" id="SSF56672">
    <property type="entry name" value="DNA/RNA polymerases"/>
    <property type="match status" value="1"/>
</dbReference>
<dbReference type="Pfam" id="PF13456">
    <property type="entry name" value="RVT_3"/>
    <property type="match status" value="1"/>
</dbReference>
<feature type="domain" description="Integrase catalytic" evidence="8">
    <location>
        <begin position="1320"/>
        <end position="1479"/>
    </location>
</feature>
<proteinExistence type="predicted"/>
<dbReference type="CDD" id="cd01647">
    <property type="entry name" value="RT_LTR"/>
    <property type="match status" value="1"/>
</dbReference>
<feature type="region of interest" description="Disordered" evidence="7">
    <location>
        <begin position="111"/>
        <end position="179"/>
    </location>
</feature>
<keyword evidence="5" id="KW-0233">DNA recombination</keyword>
<dbReference type="SUPFAM" id="SSF53098">
    <property type="entry name" value="Ribonuclease H-like"/>
    <property type="match status" value="2"/>
</dbReference>
<reference evidence="9" key="1">
    <citation type="submission" date="2018-02" db="EMBL/GenBank/DDBJ databases">
        <authorList>
            <person name="Cohen D.B."/>
            <person name="Kent A.D."/>
        </authorList>
    </citation>
    <scope>NUCLEOTIDE SEQUENCE</scope>
</reference>
<dbReference type="InterPro" id="IPR043502">
    <property type="entry name" value="DNA/RNA_pol_sf"/>
</dbReference>
<keyword evidence="4" id="KW-0378">Hydrolase</keyword>
<dbReference type="Pfam" id="PF17919">
    <property type="entry name" value="RT_RNaseH_2"/>
    <property type="match status" value="1"/>
</dbReference>
<dbReference type="InterPro" id="IPR021109">
    <property type="entry name" value="Peptidase_aspartic_dom_sf"/>
</dbReference>
<dbReference type="Gene3D" id="3.30.70.270">
    <property type="match status" value="2"/>
</dbReference>
<dbReference type="InterPro" id="IPR050951">
    <property type="entry name" value="Retrovirus_Pol_polyprotein"/>
</dbReference>
<dbReference type="GO" id="GO:0006310">
    <property type="term" value="P:DNA recombination"/>
    <property type="evidence" value="ECO:0007669"/>
    <property type="project" value="UniProtKB-KW"/>
</dbReference>
<evidence type="ECO:0000256" key="7">
    <source>
        <dbReference type="SAM" id="MobiDB-lite"/>
    </source>
</evidence>
<feature type="region of interest" description="Disordered" evidence="7">
    <location>
        <begin position="38"/>
        <end position="93"/>
    </location>
</feature>
<dbReference type="InterPro" id="IPR043128">
    <property type="entry name" value="Rev_trsase/Diguanyl_cyclase"/>
</dbReference>
<keyword evidence="4" id="KW-0255">Endonuclease</keyword>
<keyword evidence="2" id="KW-0548">Nucleotidyltransferase</keyword>
<keyword evidence="3" id="KW-0540">Nuclease</keyword>
<dbReference type="InterPro" id="IPR012337">
    <property type="entry name" value="RNaseH-like_sf"/>
</dbReference>
<dbReference type="GO" id="GO:0004523">
    <property type="term" value="F:RNA-DNA hybrid ribonuclease activity"/>
    <property type="evidence" value="ECO:0007669"/>
    <property type="project" value="InterPro"/>
</dbReference>
<evidence type="ECO:0000256" key="1">
    <source>
        <dbReference type="ARBA" id="ARBA00022679"/>
    </source>
</evidence>
<dbReference type="InterPro" id="IPR036397">
    <property type="entry name" value="RNaseH_sf"/>
</dbReference>
<dbReference type="Gene3D" id="3.10.10.10">
    <property type="entry name" value="HIV Type 1 Reverse Transcriptase, subunit A, domain 1"/>
    <property type="match status" value="2"/>
</dbReference>
<sequence>MRYGEVTRLAFFFIQKVIFSTPPGKIYRIGWKRWSSQRPNEETTDYQSSTRGGYNPKYGFPADNGNSKDSTPVEGPRGRQRSRSREPSFLGEARKKRRIEELEEELKLLKEGNEKKDEQQHRRRRSRSHSGSCGSSHRVPSHKVLSRKSDHKHHRTMPPRRHRRGHSKTPPPQHEHNPIWRKLQQISLSPFSAKIERAKFPTKFTSPNLAVLGEVGLRWFDRLEHGSICSWKEMSQVFTVRFITNTRKPKKIDSLLALTMKAGETLKSYSTRYWEVYNDIDACDEDIVVKTFRFGLHEDSKLRKSFTKRPPISMAELMTRLEQHIRVEDDPKSSAKITEVATIVDRKAAQPEPQPESRRAKKAKNSIGTPGTGICLAVYTTFKEPIYRLLPLIKDKPYFEWPLKMPGDPATRETKPYCNYHRERGHLTEQCRAYKYHLEHLVKNGHLRQYVDESKSPHQNVEVPRATVKASTPVGIIDIIHYGGTCHDQRGEMRRAVHLREVFQVQDSARMAPTPLRKESVEEIVFTNQDFEGVQLLYSDALVITLRIGEFDVKRILIDLSSSVEIMYESLFRGLGLGKKDLSHTEGPLSGFSGETVVPSGKVTINVRAGTVSSPTKFFVLNAFSPYNAILGRPWLHRMGAVPSTLHQRLRFPTPQGIMEIMGDQLAAKQCLSGEDREEHHPQEKCVEKLVSVSIAEGEPQRQFLIGDSLSGEHKSQLMALLNEYQDIFAWTPYEAPGVDSEFVCHELNVSPEYKPVIQKARRTAPQHAEAVREEVEWLLKIGAVREVLYPQWLSNTIVVKKKNGKCRVYVDFTDLNKACPKDPFPLPKIDQLEKTAFITPRGVFCYKVMPFGLKNAGATYQRMVTKMFSGLLGKTVEVYIDDMVVKSTKGMGHVEDLRQVFSILRRHNLKLNVSKCAFGVGLGKFLGFMVTQRSIEANPDQIAAIQGLQPPKNVREVQKLTDMAAALNRFISKSAEKCRPFFDLIKKGKSFAWSEESDQAFEQLKKYLLAPPLLSSPKEGEPLYIYLAASDKAVSAAIIRNDSREQRPIYYTSKTMNGAETRYLPLEKSALALFVTAKKLPHYFQAHTMIVLTSLPLKALFKSSDFSGQISKWGAQLAAYDVRYKPRTAIKGQVLYVDGTANSRSSDLGIVLISPEGELLEQAVRLGFDASNNEAEYEALLHSLRAARRLGANPLTIHCDSQLIGFHEFNIERIGREHNGHADSLAGLASFVALDFRRTITVEVQNFPSIVKSSQVSICQIEIGPSWMDPILDCLSKDILPADEKEAAKIRKTATRRCEKCQLFAPAIHKPASHLNPISSPWPFAQWGLDLVGPLPHATGNRQWLIVATDYFTKWVEAEPLAHITVSESRKFVWKSIIIRFGIPKCLVSDNGTQFDSEPFKKYCSDFGIRNHFSSSAYPQGNGQAESSNKIILNGIKKRLEEAKGRWVEELPTILWTFRTTPRSSTGETPFSLTYEVEAVIPLEVGLPTLRSEEYDQENNELMLAKDLDLAQERRDLAMIRLSSYQGDLKKRYGKSVSERILAPGDLVLQKVLGSRKDPTQGKLGANWEEPY</sequence>
<evidence type="ECO:0000259" key="8">
    <source>
        <dbReference type="PROSITE" id="PS50994"/>
    </source>
</evidence>
<dbReference type="InterPro" id="IPR001584">
    <property type="entry name" value="Integrase_cat-core"/>
</dbReference>
<feature type="compositionally biased region" description="Low complexity" evidence="7">
    <location>
        <begin position="129"/>
        <end position="138"/>
    </location>
</feature>
<dbReference type="InterPro" id="IPR000477">
    <property type="entry name" value="RT_dom"/>
</dbReference>
<dbReference type="InterPro" id="IPR041577">
    <property type="entry name" value="RT_RNaseH_2"/>
</dbReference>
<dbReference type="Pfam" id="PF00078">
    <property type="entry name" value="RVT_1"/>
    <property type="match status" value="1"/>
</dbReference>
<feature type="compositionally biased region" description="Basic and acidic residues" evidence="7">
    <location>
        <begin position="111"/>
        <end position="120"/>
    </location>
</feature>